<dbReference type="Gene3D" id="3.20.20.100">
    <property type="entry name" value="NADP-dependent oxidoreductase domain"/>
    <property type="match status" value="1"/>
</dbReference>
<proteinExistence type="predicted"/>
<dbReference type="STRING" id="1206466.K0KM82"/>
<organism evidence="3 4">
    <name type="scientific">Wickerhamomyces ciferrii (strain ATCC 14091 / BCRC 22168 / CBS 111 / JCM 3599 / NBRC 0793 / NRRL Y-1031 F-60-10)</name>
    <name type="common">Yeast</name>
    <name type="synonym">Pichia ciferrii</name>
    <dbReference type="NCBI Taxonomy" id="1206466"/>
    <lineage>
        <taxon>Eukaryota</taxon>
        <taxon>Fungi</taxon>
        <taxon>Dikarya</taxon>
        <taxon>Ascomycota</taxon>
        <taxon>Saccharomycotina</taxon>
        <taxon>Saccharomycetes</taxon>
        <taxon>Phaffomycetales</taxon>
        <taxon>Wickerhamomycetaceae</taxon>
        <taxon>Wickerhamomyces</taxon>
    </lineage>
</organism>
<feature type="domain" description="NADP-dependent oxidoreductase" evidence="2">
    <location>
        <begin position="15"/>
        <end position="316"/>
    </location>
</feature>
<sequence>MASQLVSELNKTKFGLGLMTFTINNPPRTQDQFNEVVLATIKKNLPAKTFVNGGEFYGPDDLNLKYIKSFVDTHPEQRQNLIISIKGAFDFVTLKPTGDKKGIDKSIDHILEYIPDLDTFEQARIDPTLPLEESIDALNEAVDQGKIKGISFSEINEKTLEKAAKLVKTPIVSVEVEFSIFSRDILKKGGLAEKAGALGVPIIAYSPLSRGLLTGDIKSAADVPKDMRSHLDRFTGENLEHNLKIVEYIQQKAEEAGTTIVEYALAWVRAWSGRTVDGVKYAKIIDIPSTSTLKRVDQNFSDFVLTEEQFDEANKFLETVTVKGRRYNEAFEKYLDL</sequence>
<evidence type="ECO:0000256" key="1">
    <source>
        <dbReference type="ARBA" id="ARBA00023002"/>
    </source>
</evidence>
<reference evidence="3 4" key="1">
    <citation type="journal article" date="2012" name="Eukaryot. Cell">
        <title>Draft genome sequence of Wickerhamomyces ciferrii NRRL Y-1031 F-60-10.</title>
        <authorList>
            <person name="Schneider J."/>
            <person name="Andrea H."/>
            <person name="Blom J."/>
            <person name="Jaenicke S."/>
            <person name="Ruckert C."/>
            <person name="Schorsch C."/>
            <person name="Szczepanowski R."/>
            <person name="Farwick M."/>
            <person name="Goesmann A."/>
            <person name="Puhler A."/>
            <person name="Schaffer S."/>
            <person name="Tauch A."/>
            <person name="Kohler T."/>
            <person name="Brinkrolf K."/>
        </authorList>
    </citation>
    <scope>NUCLEOTIDE SEQUENCE [LARGE SCALE GENOMIC DNA]</scope>
    <source>
        <strain evidence="4">ATCC 14091 / BCRC 22168 / CBS 111 / JCM 3599 / NBRC 0793 / NRRL Y-1031 F-60-10</strain>
    </source>
</reference>
<keyword evidence="1 3" id="KW-0560">Oxidoreductase</keyword>
<dbReference type="InParanoid" id="K0KM82"/>
<dbReference type="Proteomes" id="UP000009328">
    <property type="component" value="Unassembled WGS sequence"/>
</dbReference>
<keyword evidence="4" id="KW-1185">Reference proteome</keyword>
<dbReference type="SUPFAM" id="SSF51430">
    <property type="entry name" value="NAD(P)-linked oxidoreductase"/>
    <property type="match status" value="1"/>
</dbReference>
<dbReference type="EMBL" id="CAIF01000075">
    <property type="protein sequence ID" value="CCH43292.1"/>
    <property type="molecule type" value="Genomic_DNA"/>
</dbReference>
<dbReference type="CDD" id="cd19077">
    <property type="entry name" value="AKR_AKR8A1-2"/>
    <property type="match status" value="1"/>
</dbReference>
<accession>K0KM82</accession>
<dbReference type="AlphaFoldDB" id="K0KM82"/>
<dbReference type="GO" id="GO:0047006">
    <property type="term" value="F:17-alpha,20-alpha-dihydroxypregn-4-en-3-one dehydrogenase [NAD(P)+] activity"/>
    <property type="evidence" value="ECO:0007669"/>
    <property type="project" value="UniProtKB-EC"/>
</dbReference>
<dbReference type="InterPro" id="IPR023210">
    <property type="entry name" value="NADP_OxRdtase_dom"/>
</dbReference>
<dbReference type="InterPro" id="IPR036812">
    <property type="entry name" value="NAD(P)_OxRdtase_dom_sf"/>
</dbReference>
<gene>
    <name evidence="3" type="ORF">BN7_2840</name>
</gene>
<evidence type="ECO:0000313" key="4">
    <source>
        <dbReference type="Proteomes" id="UP000009328"/>
    </source>
</evidence>
<dbReference type="PANTHER" id="PTHR43625:SF78">
    <property type="entry name" value="PYRIDOXAL REDUCTASE-RELATED"/>
    <property type="match status" value="1"/>
</dbReference>
<dbReference type="EC" id="1.1.1.149" evidence="3"/>
<dbReference type="GO" id="GO:0005737">
    <property type="term" value="C:cytoplasm"/>
    <property type="evidence" value="ECO:0007669"/>
    <property type="project" value="TreeGrafter"/>
</dbReference>
<protein>
    <submittedName>
        <fullName evidence="3">Aldo-keto reductase family 1 member</fullName>
        <ecNumber evidence="3">1.1.1.149</ecNumber>
    </submittedName>
</protein>
<dbReference type="InterPro" id="IPR050791">
    <property type="entry name" value="Aldo-Keto_reductase"/>
</dbReference>
<dbReference type="FunCoup" id="K0KM82">
    <property type="interactions" value="50"/>
</dbReference>
<evidence type="ECO:0000313" key="3">
    <source>
        <dbReference type="EMBL" id="CCH43292.1"/>
    </source>
</evidence>
<evidence type="ECO:0000259" key="2">
    <source>
        <dbReference type="Pfam" id="PF00248"/>
    </source>
</evidence>
<name>K0KM82_WICCF</name>
<comment type="caution">
    <text evidence="3">The sequence shown here is derived from an EMBL/GenBank/DDBJ whole genome shotgun (WGS) entry which is preliminary data.</text>
</comment>
<dbReference type="Pfam" id="PF00248">
    <property type="entry name" value="Aldo_ket_red"/>
    <property type="match status" value="1"/>
</dbReference>
<dbReference type="HOGENOM" id="CLU_023205_2_1_1"/>
<dbReference type="eggNOG" id="KOG1575">
    <property type="taxonomic scope" value="Eukaryota"/>
</dbReference>
<dbReference type="PANTHER" id="PTHR43625">
    <property type="entry name" value="AFLATOXIN B1 ALDEHYDE REDUCTASE"/>
    <property type="match status" value="1"/>
</dbReference>